<dbReference type="Pfam" id="PF00905">
    <property type="entry name" value="Transpeptidase"/>
    <property type="match status" value="1"/>
</dbReference>
<feature type="transmembrane region" description="Helical" evidence="4">
    <location>
        <begin position="12"/>
        <end position="30"/>
    </location>
</feature>
<keyword evidence="7" id="KW-0131">Cell cycle</keyword>
<sequence length="598" mass="67265">MGMKKRQWRRRWISAVLVVAFCGLLFRLYWIQQIAVHSFSEEEADLIAGAEEQQRGVFVVDSGRGGIMDRNETYLVGDKDWRLIIFPLSENQWAAYRGKLEKVADTIGYSYKAFREAVKDLHRPQVFPDRKGNMETLTEKQAEAIRALKIPGVYASRSDNRYHRDRLASQLIGRVERNPFLVRKQYPNDWDRGENPNYSWVGVTGLEGAFESFLRGKGEHLLTYKTDGRGRPLNGLHMMTEESGGPIPYQIVTTLDRKIQKVAEQALDKKGVKEGAIVVQDISSGDILAMVSRPDTVSVRHGENPWDNRALMETVPGSIFKTVVAVAALDMGKVKPGEVFHCDGHLGRYGMKDSNPKGHGRQNFAQAYANSCNVVFAQVAERIGGEKIAEYAHMMGLGQQILWSGRVLKNPSFHQLPREQSGLIFSENTSKKDLGAVAQTGIGQRDVKMTPLQAVNMVTTLFQKGKTLNPRVVKEIQRPDGEVFFRFPHHALKTKKKIDSETLQEVRHMMRLAVTQGTAQSLKGSSVQMGAKTGTAQLGPDKTTYNKWMVGYGPYQRPEVSVAVLVRSVSDSSDMRAHEIFRQVMEGIQELKKKSRDK</sequence>
<evidence type="ECO:0000313" key="7">
    <source>
        <dbReference type="EMBL" id="SMO63260.1"/>
    </source>
</evidence>
<dbReference type="SUPFAM" id="SSF56601">
    <property type="entry name" value="beta-lactamase/transpeptidase-like"/>
    <property type="match status" value="1"/>
</dbReference>
<evidence type="ECO:0000259" key="6">
    <source>
        <dbReference type="Pfam" id="PF03717"/>
    </source>
</evidence>
<reference evidence="7 8" key="1">
    <citation type="submission" date="2017-05" db="EMBL/GenBank/DDBJ databases">
        <authorList>
            <person name="Varghese N."/>
            <person name="Submissions S."/>
        </authorList>
    </citation>
    <scope>NUCLEOTIDE SEQUENCE [LARGE SCALE GENOMIC DNA]</scope>
    <source>
        <strain evidence="7 8">DSM 45474</strain>
    </source>
</reference>
<evidence type="ECO:0000313" key="8">
    <source>
        <dbReference type="Proteomes" id="UP000315636"/>
    </source>
</evidence>
<dbReference type="InterPro" id="IPR036138">
    <property type="entry name" value="PBP_dimer_sf"/>
</dbReference>
<keyword evidence="7" id="KW-0132">Cell division</keyword>
<dbReference type="Gene3D" id="3.90.1310.10">
    <property type="entry name" value="Penicillin-binding protein 2a (Domain 2)"/>
    <property type="match status" value="1"/>
</dbReference>
<dbReference type="InterPro" id="IPR001460">
    <property type="entry name" value="PCN-bd_Tpept"/>
</dbReference>
<accession>A0A521CX69</accession>
<name>A0A521CX69_9BACL</name>
<comment type="similarity">
    <text evidence="2">Belongs to the transpeptidase family.</text>
</comment>
<keyword evidence="8" id="KW-1185">Reference proteome</keyword>
<evidence type="ECO:0000256" key="4">
    <source>
        <dbReference type="SAM" id="Phobius"/>
    </source>
</evidence>
<dbReference type="InterPro" id="IPR005311">
    <property type="entry name" value="PBP_dimer"/>
</dbReference>
<dbReference type="GO" id="GO:0071555">
    <property type="term" value="P:cell wall organization"/>
    <property type="evidence" value="ECO:0007669"/>
    <property type="project" value="TreeGrafter"/>
</dbReference>
<dbReference type="PANTHER" id="PTHR30627">
    <property type="entry name" value="PEPTIDOGLYCAN D,D-TRANSPEPTIDASE"/>
    <property type="match status" value="1"/>
</dbReference>
<dbReference type="InterPro" id="IPR050515">
    <property type="entry name" value="Beta-lactam/transpept"/>
</dbReference>
<evidence type="ECO:0000256" key="3">
    <source>
        <dbReference type="ARBA" id="ARBA00023136"/>
    </source>
</evidence>
<keyword evidence="4" id="KW-0812">Transmembrane</keyword>
<organism evidence="7 8">
    <name type="scientific">Melghirimyces algeriensis</name>
    <dbReference type="NCBI Taxonomy" id="910412"/>
    <lineage>
        <taxon>Bacteria</taxon>
        <taxon>Bacillati</taxon>
        <taxon>Bacillota</taxon>
        <taxon>Bacilli</taxon>
        <taxon>Bacillales</taxon>
        <taxon>Thermoactinomycetaceae</taxon>
        <taxon>Melghirimyces</taxon>
    </lineage>
</organism>
<keyword evidence="4" id="KW-1133">Transmembrane helix</keyword>
<dbReference type="PANTHER" id="PTHR30627:SF24">
    <property type="entry name" value="PENICILLIN-BINDING PROTEIN 4B"/>
    <property type="match status" value="1"/>
</dbReference>
<protein>
    <submittedName>
        <fullName evidence="7">Cell division protein FtsI/penicillin-binding protein 2</fullName>
    </submittedName>
</protein>
<dbReference type="GO" id="GO:0071972">
    <property type="term" value="F:peptidoglycan L,D-transpeptidase activity"/>
    <property type="evidence" value="ECO:0007669"/>
    <property type="project" value="TreeGrafter"/>
</dbReference>
<evidence type="ECO:0000259" key="5">
    <source>
        <dbReference type="Pfam" id="PF00905"/>
    </source>
</evidence>
<dbReference type="EMBL" id="FXTI01000004">
    <property type="protein sequence ID" value="SMO63260.1"/>
    <property type="molecule type" value="Genomic_DNA"/>
</dbReference>
<dbReference type="GO" id="GO:0008658">
    <property type="term" value="F:penicillin binding"/>
    <property type="evidence" value="ECO:0007669"/>
    <property type="project" value="InterPro"/>
</dbReference>
<dbReference type="GO" id="GO:0051301">
    <property type="term" value="P:cell division"/>
    <property type="evidence" value="ECO:0007669"/>
    <property type="project" value="UniProtKB-KW"/>
</dbReference>
<dbReference type="OrthoDB" id="2985542at2"/>
<dbReference type="GO" id="GO:0005886">
    <property type="term" value="C:plasma membrane"/>
    <property type="evidence" value="ECO:0007669"/>
    <property type="project" value="TreeGrafter"/>
</dbReference>
<evidence type="ECO:0000256" key="2">
    <source>
        <dbReference type="ARBA" id="ARBA00007171"/>
    </source>
</evidence>
<dbReference type="InterPro" id="IPR012338">
    <property type="entry name" value="Beta-lactam/transpept-like"/>
</dbReference>
<dbReference type="AlphaFoldDB" id="A0A521CX69"/>
<keyword evidence="3 4" id="KW-0472">Membrane</keyword>
<dbReference type="Pfam" id="PF03717">
    <property type="entry name" value="PBP_dimer"/>
    <property type="match status" value="1"/>
</dbReference>
<evidence type="ECO:0000256" key="1">
    <source>
        <dbReference type="ARBA" id="ARBA00004370"/>
    </source>
</evidence>
<dbReference type="Gene3D" id="3.40.710.10">
    <property type="entry name" value="DD-peptidase/beta-lactamase superfamily"/>
    <property type="match status" value="1"/>
</dbReference>
<gene>
    <name evidence="7" type="ORF">SAMN06264849_104210</name>
</gene>
<dbReference type="Proteomes" id="UP000315636">
    <property type="component" value="Unassembled WGS sequence"/>
</dbReference>
<comment type="subcellular location">
    <subcellularLocation>
        <location evidence="1">Membrane</location>
    </subcellularLocation>
</comment>
<feature type="domain" description="Penicillin-binding protein transpeptidase" evidence="5">
    <location>
        <begin position="275"/>
        <end position="586"/>
    </location>
</feature>
<dbReference type="SUPFAM" id="SSF56519">
    <property type="entry name" value="Penicillin binding protein dimerisation domain"/>
    <property type="match status" value="1"/>
</dbReference>
<proteinExistence type="inferred from homology"/>
<feature type="domain" description="Penicillin-binding protein dimerisation" evidence="6">
    <location>
        <begin position="62"/>
        <end position="234"/>
    </location>
</feature>